<dbReference type="Gene3D" id="6.20.330.10">
    <property type="match status" value="1"/>
</dbReference>
<evidence type="ECO:0000313" key="8">
    <source>
        <dbReference type="Proteomes" id="UP000017881"/>
    </source>
</evidence>
<dbReference type="Proteomes" id="UP000017881">
    <property type="component" value="Chromosome"/>
</dbReference>
<dbReference type="GO" id="GO:0006508">
    <property type="term" value="P:proteolysis"/>
    <property type="evidence" value="ECO:0007669"/>
    <property type="project" value="UniProtKB-KW"/>
</dbReference>
<dbReference type="CDD" id="cd07023">
    <property type="entry name" value="S49_Sppa_N_C"/>
    <property type="match status" value="1"/>
</dbReference>
<dbReference type="KEGG" id="ssal:SPISAL_04100"/>
<keyword evidence="5" id="KW-0812">Transmembrane</keyword>
<dbReference type="GO" id="GO:0008236">
    <property type="term" value="F:serine-type peptidase activity"/>
    <property type="evidence" value="ECO:0007669"/>
    <property type="project" value="UniProtKB-KW"/>
</dbReference>
<dbReference type="InterPro" id="IPR047272">
    <property type="entry name" value="S49_SppA_C"/>
</dbReference>
<dbReference type="Pfam" id="PF01343">
    <property type="entry name" value="Peptidase_S49"/>
    <property type="match status" value="1"/>
</dbReference>
<keyword evidence="5" id="KW-1133">Transmembrane helix</keyword>
<dbReference type="Gene3D" id="3.90.226.10">
    <property type="entry name" value="2-enoyl-CoA Hydratase, Chain A, domain 1"/>
    <property type="match status" value="1"/>
</dbReference>
<protein>
    <submittedName>
        <fullName evidence="7">Peptidase S49</fullName>
    </submittedName>
</protein>
<evidence type="ECO:0000256" key="2">
    <source>
        <dbReference type="ARBA" id="ARBA00022670"/>
    </source>
</evidence>
<organism evidence="7 8">
    <name type="scientific">Spiribacter salinus M19-40</name>
    <dbReference type="NCBI Taxonomy" id="1260251"/>
    <lineage>
        <taxon>Bacteria</taxon>
        <taxon>Pseudomonadati</taxon>
        <taxon>Pseudomonadota</taxon>
        <taxon>Gammaproteobacteria</taxon>
        <taxon>Chromatiales</taxon>
        <taxon>Ectothiorhodospiraceae</taxon>
        <taxon>Spiribacter</taxon>
    </lineage>
</organism>
<dbReference type="InterPro" id="IPR002142">
    <property type="entry name" value="Peptidase_S49"/>
</dbReference>
<name>R4V4N7_9GAMM</name>
<sequence length="314" mass="33944">MQDEETWARDSLRDVALEGIRERRRARRWGIFFKLAVLAYLFALLFFSARPLLGLGADASAGPHTAVVEIEGPIMADSRASAERVIAGLERAFEAPQAQGVMLKINSPGGSPVESSRIYQAIQALREAHPDMPVHAVAGDAMASGAYYIAAAADEIHVDGASIVGSIGVISRGFGFSEAIDRLGIERRVYAAGDEKAGMDPFTEPDPDEEARMQDMLDGIHEQFIDAVRAGRGERLDTKDETLFSGRIWTGEQGIALGLADGLGTPRTVAAEVIGAEQRIEYAPPRPFLDRALERVGGAAARVWLEMQHPALTH</sequence>
<keyword evidence="5" id="KW-0472">Membrane</keyword>
<dbReference type="RefSeq" id="WP_016353221.1">
    <property type="nucleotide sequence ID" value="NC_021291.1"/>
</dbReference>
<keyword evidence="8" id="KW-1185">Reference proteome</keyword>
<dbReference type="eggNOG" id="COG0616">
    <property type="taxonomic scope" value="Bacteria"/>
</dbReference>
<dbReference type="PANTHER" id="PTHR42987:SF8">
    <property type="entry name" value="PROTEINASE"/>
    <property type="match status" value="1"/>
</dbReference>
<gene>
    <name evidence="7" type="ORF">SPISAL_04100</name>
</gene>
<evidence type="ECO:0000259" key="6">
    <source>
        <dbReference type="Pfam" id="PF01343"/>
    </source>
</evidence>
<keyword evidence="2" id="KW-0645">Protease</keyword>
<feature type="transmembrane region" description="Helical" evidence="5">
    <location>
        <begin position="31"/>
        <end position="49"/>
    </location>
</feature>
<keyword evidence="3" id="KW-0378">Hydrolase</keyword>
<dbReference type="AlphaFoldDB" id="R4V4N7"/>
<proteinExistence type="inferred from homology"/>
<dbReference type="PANTHER" id="PTHR42987">
    <property type="entry name" value="PEPTIDASE S49"/>
    <property type="match status" value="1"/>
</dbReference>
<dbReference type="HOGENOM" id="CLU_046540_1_1_6"/>
<dbReference type="InterPro" id="IPR029045">
    <property type="entry name" value="ClpP/crotonase-like_dom_sf"/>
</dbReference>
<dbReference type="EMBL" id="CP005963">
    <property type="protein sequence ID" value="AGM40914.1"/>
    <property type="molecule type" value="Genomic_DNA"/>
</dbReference>
<feature type="domain" description="Peptidase S49" evidence="6">
    <location>
        <begin position="131"/>
        <end position="272"/>
    </location>
</feature>
<evidence type="ECO:0000256" key="3">
    <source>
        <dbReference type="ARBA" id="ARBA00022801"/>
    </source>
</evidence>
<evidence type="ECO:0000313" key="7">
    <source>
        <dbReference type="EMBL" id="AGM40914.1"/>
    </source>
</evidence>
<accession>R4V4N7</accession>
<evidence type="ECO:0000256" key="1">
    <source>
        <dbReference type="ARBA" id="ARBA00008683"/>
    </source>
</evidence>
<keyword evidence="4" id="KW-0720">Serine protease</keyword>
<dbReference type="SUPFAM" id="SSF52096">
    <property type="entry name" value="ClpP/crotonase"/>
    <property type="match status" value="1"/>
</dbReference>
<reference evidence="7 8" key="1">
    <citation type="journal article" date="2013" name="Genome Announc.">
        <title>Draft Genome of Spiribacter salinus M19-40, an Abundant Gammaproteobacterium in Aquatic Hypersaline Environments.</title>
        <authorList>
            <person name="Leon M.J."/>
            <person name="Ghai R."/>
            <person name="Fernandez A.B."/>
            <person name="Sanchez-Porro C."/>
            <person name="Rodriguez-Valera F."/>
            <person name="Ventosa A."/>
        </authorList>
    </citation>
    <scope>NUCLEOTIDE SEQUENCE [LARGE SCALE GENOMIC DNA]</scope>
    <source>
        <strain evidence="7">M19-40</strain>
    </source>
</reference>
<evidence type="ECO:0000256" key="4">
    <source>
        <dbReference type="ARBA" id="ARBA00022825"/>
    </source>
</evidence>
<comment type="similarity">
    <text evidence="1">Belongs to the peptidase S49 family.</text>
</comment>
<evidence type="ECO:0000256" key="5">
    <source>
        <dbReference type="SAM" id="Phobius"/>
    </source>
</evidence>